<sequence>MEEDLEKDLLALRKLYGLLQTTGDVTLTMDEGMRLLLKNLLDSARDNLLNTKSQIIASTQLHSMQKENSTNFQPSISPNTCKASTPALHSNFYMHDSGQLHDQSLAENSPEPSSSPAVSEHSGHGISSRRPQNRKKICRVCQRTNLKRQNLTDACTDELYSNFHMHDSRKLCEQSFAENSDSGFAISSRKPQNRKKVCRFCQRKDLKQQNSTNTLKDEPGLIGHAIGFSEKLVEQKNKGLKSKTGNEKQRQRGKSEMPQLSSPASCYSSSCKGIQIKNPEDTEGDFSKQVSNSIKLIESRISTLRLSPSCVNPKKIFDRVVQSNDGAITSGFNHNGESSKEDWWAEQKGKLQTMGTTDTREQMRMSNRNAKVDQVVESPSSGHCQNLKYIAPLERAMPLSNVANQDNESPMYRYVHGLRIPMSEDGPESHTMRMRKKLSRQITQENPLHDSMTRVKEGIGKLGRSKSSMQSKLEASTAHSSNKNLVHLLHKPTLLDYESPTSQNDDRRMSRKRGISKRPFVGLQKQKTVTYEQESDQSAMSSYTSSYSWTSLPNTEISTSSSNKSRSLANVTSESSIEDSNSSSCESSASYKDVDGDPHRDGPSKMNRSSSSKAIGRLRRFKHKLGLIFHHHHHHHHHHHKEIDTDRDDSNSNRKGQAQSRSMWKHLNTIFHHESKHKVYEKKADGKLRKSAVGKNQVGQFQALVHGTMRHVKNSKKQKLSEDAIRHGHDKSWWEMLQRSHGVKLNNTGRARLQFVSKKPQLRAPKKIT</sequence>
<dbReference type="EMBL" id="CM004391">
    <property type="protein sequence ID" value="KAG8654835.1"/>
    <property type="molecule type" value="Genomic_DNA"/>
</dbReference>
<name>A0ACB7HQQ4_MANES</name>
<protein>
    <submittedName>
        <fullName evidence="1">Uncharacterized protein</fullName>
    </submittedName>
</protein>
<evidence type="ECO:0000313" key="2">
    <source>
        <dbReference type="Proteomes" id="UP000091857"/>
    </source>
</evidence>
<keyword evidence="2" id="KW-1185">Reference proteome</keyword>
<reference evidence="2" key="1">
    <citation type="journal article" date="2016" name="Nat. Biotechnol.">
        <title>Sequencing wild and cultivated cassava and related species reveals extensive interspecific hybridization and genetic diversity.</title>
        <authorList>
            <person name="Bredeson J.V."/>
            <person name="Lyons J.B."/>
            <person name="Prochnik S.E."/>
            <person name="Wu G.A."/>
            <person name="Ha C.M."/>
            <person name="Edsinger-Gonzales E."/>
            <person name="Grimwood J."/>
            <person name="Schmutz J."/>
            <person name="Rabbi I.Y."/>
            <person name="Egesi C."/>
            <person name="Nauluvula P."/>
            <person name="Lebot V."/>
            <person name="Ndunguru J."/>
            <person name="Mkamilo G."/>
            <person name="Bart R.S."/>
            <person name="Setter T.L."/>
            <person name="Gleadow R.M."/>
            <person name="Kulakow P."/>
            <person name="Ferguson M.E."/>
            <person name="Rounsley S."/>
            <person name="Rokhsar D.S."/>
        </authorList>
    </citation>
    <scope>NUCLEOTIDE SEQUENCE [LARGE SCALE GENOMIC DNA]</scope>
    <source>
        <strain evidence="2">cv. AM560-2</strain>
    </source>
</reference>
<evidence type="ECO:0000313" key="1">
    <source>
        <dbReference type="EMBL" id="KAG8654835.1"/>
    </source>
</evidence>
<comment type="caution">
    <text evidence="1">The sequence shown here is derived from an EMBL/GenBank/DDBJ whole genome shotgun (WGS) entry which is preliminary data.</text>
</comment>
<gene>
    <name evidence="1" type="ORF">MANES_05G184500v8</name>
</gene>
<dbReference type="Proteomes" id="UP000091857">
    <property type="component" value="Chromosome 5"/>
</dbReference>
<accession>A0ACB7HQQ4</accession>
<organism evidence="1 2">
    <name type="scientific">Manihot esculenta</name>
    <name type="common">Cassava</name>
    <name type="synonym">Jatropha manihot</name>
    <dbReference type="NCBI Taxonomy" id="3983"/>
    <lineage>
        <taxon>Eukaryota</taxon>
        <taxon>Viridiplantae</taxon>
        <taxon>Streptophyta</taxon>
        <taxon>Embryophyta</taxon>
        <taxon>Tracheophyta</taxon>
        <taxon>Spermatophyta</taxon>
        <taxon>Magnoliopsida</taxon>
        <taxon>eudicotyledons</taxon>
        <taxon>Gunneridae</taxon>
        <taxon>Pentapetalae</taxon>
        <taxon>rosids</taxon>
        <taxon>fabids</taxon>
        <taxon>Malpighiales</taxon>
        <taxon>Euphorbiaceae</taxon>
        <taxon>Crotonoideae</taxon>
        <taxon>Manihoteae</taxon>
        <taxon>Manihot</taxon>
    </lineage>
</organism>
<proteinExistence type="predicted"/>